<protein>
    <submittedName>
        <fullName evidence="1">DUF1273 family protein</fullName>
    </submittedName>
</protein>
<evidence type="ECO:0000313" key="1">
    <source>
        <dbReference type="EMBL" id="MBM6754682.1"/>
    </source>
</evidence>
<dbReference type="Gene3D" id="3.40.50.450">
    <property type="match status" value="1"/>
</dbReference>
<organism evidence="1 2">
    <name type="scientific">Limosilactobacillus alvi</name>
    <dbReference type="NCBI Taxonomy" id="990412"/>
    <lineage>
        <taxon>Bacteria</taxon>
        <taxon>Bacillati</taxon>
        <taxon>Bacillota</taxon>
        <taxon>Bacilli</taxon>
        <taxon>Lactobacillales</taxon>
        <taxon>Lactobacillaceae</taxon>
        <taxon>Limosilactobacillus</taxon>
    </lineage>
</organism>
<dbReference type="NCBIfam" id="NF010181">
    <property type="entry name" value="PRK13660.1"/>
    <property type="match status" value="1"/>
</dbReference>
<proteinExistence type="predicted"/>
<reference evidence="1 2" key="1">
    <citation type="journal article" date="2021" name="Sci. Rep.">
        <title>The distribution of antibiotic resistance genes in chicken gut microbiota commensals.</title>
        <authorList>
            <person name="Juricova H."/>
            <person name="Matiasovicova J."/>
            <person name="Kubasova T."/>
            <person name="Cejkova D."/>
            <person name="Rychlik I."/>
        </authorList>
    </citation>
    <scope>NUCLEOTIDE SEQUENCE [LARGE SCALE GENOMIC DNA]</scope>
    <source>
        <strain evidence="1 2">An810</strain>
    </source>
</reference>
<dbReference type="InterPro" id="IPR010697">
    <property type="entry name" value="YspA"/>
</dbReference>
<dbReference type="SUPFAM" id="SSF102405">
    <property type="entry name" value="MCP/YpsA-like"/>
    <property type="match status" value="1"/>
</dbReference>
<accession>A0ABS2EQA2</accession>
<dbReference type="Pfam" id="PF06908">
    <property type="entry name" value="YpsA"/>
    <property type="match status" value="1"/>
</dbReference>
<dbReference type="RefSeq" id="WP_204776941.1">
    <property type="nucleotide sequence ID" value="NZ_JACJJQ010000043.1"/>
</dbReference>
<name>A0ABS2EQA2_9LACO</name>
<dbReference type="Proteomes" id="UP000776629">
    <property type="component" value="Unassembled WGS sequence"/>
</dbReference>
<comment type="caution">
    <text evidence="1">The sequence shown here is derived from an EMBL/GenBank/DDBJ whole genome shotgun (WGS) entry which is preliminary data.</text>
</comment>
<gene>
    <name evidence="1" type="ORF">H5993_07925</name>
</gene>
<sequence>MQRLWVSGYRDYELGIFDPKAPEVQVIKRVLKEKIVTWLNQQTEPTWLITGPQPGVERWALEVALKIQPDYPDFKLGMMRPFEGVGEQWKPARKEALDQIELKLDYVGTLSKQPYQGPMQLRAYQAFMFEHADEVLLVFDAERDNEAQRHAKAYYDYRLAKQKAADDGLKLQIVDFDELQMAAEELAEEERERKSGW</sequence>
<evidence type="ECO:0000313" key="2">
    <source>
        <dbReference type="Proteomes" id="UP000776629"/>
    </source>
</evidence>
<dbReference type="PANTHER" id="PTHR38440">
    <property type="entry name" value="UPF0398 PROTEIN YPSA"/>
    <property type="match status" value="1"/>
</dbReference>
<dbReference type="PANTHER" id="PTHR38440:SF1">
    <property type="entry name" value="UPF0398 PROTEIN SPR0331"/>
    <property type="match status" value="1"/>
</dbReference>
<keyword evidence="2" id="KW-1185">Reference proteome</keyword>
<dbReference type="EMBL" id="JACJJQ010000043">
    <property type="protein sequence ID" value="MBM6754682.1"/>
    <property type="molecule type" value="Genomic_DNA"/>
</dbReference>